<dbReference type="EMBL" id="JADNRY010000250">
    <property type="protein sequence ID" value="KAF9060292.1"/>
    <property type="molecule type" value="Genomic_DNA"/>
</dbReference>
<protein>
    <submittedName>
        <fullName evidence="2">Uncharacterized protein</fullName>
    </submittedName>
</protein>
<evidence type="ECO:0000256" key="1">
    <source>
        <dbReference type="SAM" id="Coils"/>
    </source>
</evidence>
<proteinExistence type="predicted"/>
<feature type="coiled-coil region" evidence="1">
    <location>
        <begin position="166"/>
        <end position="218"/>
    </location>
</feature>
<sequence>MDQIAVLNDALPPPADLAGDVEGQTANKKLKDAIVKAWNLPFSGVAHHHLYTIITTMGGSTEDFSNTLCVFQGSGSGKTRMVDEQGKLVFIIPFNFRSPKKEYQLAYPPTDEAVRAFFITSDLTEPRNYIRWHVFFSILFKHAKECVQNYREVYGLGYYEFLKHWKKVYLELVTRARREVENLIRETGSSHEILQNSRQSARRALQSLIAELDELEADDLPDTPRSPHLKVLVYFDEFQYLSTSKSRDPNIGSQKSLYNILLSVLNDYSDWPLLTIFVSAVSHVAPPAPAALVSSAHITEVSFDSSPELENFGPDILTRDQVSDVKFMANFGRPLFWTLFKALGSHSEGTILRLARAKLTARLAVLDARLCLDYGPELHHAVKYNTNEMVAKYMRLAFSVPEHYNKPILASILSDYLNDEGPLNFEELGDTVARVLLTDAYDRAVRKMSDTTREPRVRGTHCSVKLFLEALFTNSEEVLTAKPDNIPPHHHSSLSLDQLFERNDSDHALGQIRR</sequence>
<gene>
    <name evidence="2" type="ORF">BDP27DRAFT_1430236</name>
</gene>
<accession>A0A9P5PBU8</accession>
<keyword evidence="1" id="KW-0175">Coiled coil</keyword>
<dbReference type="Proteomes" id="UP000772434">
    <property type="component" value="Unassembled WGS sequence"/>
</dbReference>
<dbReference type="PANTHER" id="PTHR33266:SF1">
    <property type="entry name" value="F-BOX DOMAIN-CONTAINING PROTEIN"/>
    <property type="match status" value="1"/>
</dbReference>
<comment type="caution">
    <text evidence="2">The sequence shown here is derived from an EMBL/GenBank/DDBJ whole genome shotgun (WGS) entry which is preliminary data.</text>
</comment>
<reference evidence="2" key="1">
    <citation type="submission" date="2020-11" db="EMBL/GenBank/DDBJ databases">
        <authorList>
            <consortium name="DOE Joint Genome Institute"/>
            <person name="Ahrendt S."/>
            <person name="Riley R."/>
            <person name="Andreopoulos W."/>
            <person name="Labutti K."/>
            <person name="Pangilinan J."/>
            <person name="Ruiz-Duenas F.J."/>
            <person name="Barrasa J.M."/>
            <person name="Sanchez-Garcia M."/>
            <person name="Camarero S."/>
            <person name="Miyauchi S."/>
            <person name="Serrano A."/>
            <person name="Linde D."/>
            <person name="Babiker R."/>
            <person name="Drula E."/>
            <person name="Ayuso-Fernandez I."/>
            <person name="Pacheco R."/>
            <person name="Padilla G."/>
            <person name="Ferreira P."/>
            <person name="Barriuso J."/>
            <person name="Kellner H."/>
            <person name="Castanera R."/>
            <person name="Alfaro M."/>
            <person name="Ramirez L."/>
            <person name="Pisabarro A.G."/>
            <person name="Kuo A."/>
            <person name="Tritt A."/>
            <person name="Lipzen A."/>
            <person name="He G."/>
            <person name="Yan M."/>
            <person name="Ng V."/>
            <person name="Cullen D."/>
            <person name="Martin F."/>
            <person name="Rosso M.-N."/>
            <person name="Henrissat B."/>
            <person name="Hibbett D."/>
            <person name="Martinez A.T."/>
            <person name="Grigoriev I.V."/>
        </authorList>
    </citation>
    <scope>NUCLEOTIDE SEQUENCE</scope>
    <source>
        <strain evidence="2">AH 40177</strain>
    </source>
</reference>
<evidence type="ECO:0000313" key="3">
    <source>
        <dbReference type="Proteomes" id="UP000772434"/>
    </source>
</evidence>
<organism evidence="2 3">
    <name type="scientific">Rhodocollybia butyracea</name>
    <dbReference type="NCBI Taxonomy" id="206335"/>
    <lineage>
        <taxon>Eukaryota</taxon>
        <taxon>Fungi</taxon>
        <taxon>Dikarya</taxon>
        <taxon>Basidiomycota</taxon>
        <taxon>Agaricomycotina</taxon>
        <taxon>Agaricomycetes</taxon>
        <taxon>Agaricomycetidae</taxon>
        <taxon>Agaricales</taxon>
        <taxon>Marasmiineae</taxon>
        <taxon>Omphalotaceae</taxon>
        <taxon>Rhodocollybia</taxon>
    </lineage>
</organism>
<dbReference type="AlphaFoldDB" id="A0A9P5PBU8"/>
<keyword evidence="3" id="KW-1185">Reference proteome</keyword>
<dbReference type="OrthoDB" id="107110at2759"/>
<dbReference type="PANTHER" id="PTHR33266">
    <property type="entry name" value="CHROMOSOME 15, WHOLE GENOME SHOTGUN SEQUENCE"/>
    <property type="match status" value="1"/>
</dbReference>
<evidence type="ECO:0000313" key="2">
    <source>
        <dbReference type="EMBL" id="KAF9060292.1"/>
    </source>
</evidence>
<name>A0A9P5PBU8_9AGAR</name>